<evidence type="ECO:0000256" key="1">
    <source>
        <dbReference type="SAM" id="MobiDB-lite"/>
    </source>
</evidence>
<dbReference type="OrthoDB" id="7281751at2"/>
<feature type="region of interest" description="Disordered" evidence="1">
    <location>
        <begin position="50"/>
        <end position="70"/>
    </location>
</feature>
<reference evidence="2 3" key="1">
    <citation type="submission" date="2019-07" db="EMBL/GenBank/DDBJ databases">
        <title>Whole genome shotgun sequence of Acetobacter oeni NBRC 105207.</title>
        <authorList>
            <person name="Hosoyama A."/>
            <person name="Uohara A."/>
            <person name="Ohji S."/>
            <person name="Ichikawa N."/>
        </authorList>
    </citation>
    <scope>NUCLEOTIDE SEQUENCE [LARGE SCALE GENOMIC DNA]</scope>
    <source>
        <strain evidence="2 3">NBRC 105207</strain>
    </source>
</reference>
<keyword evidence="3" id="KW-1185">Reference proteome</keyword>
<dbReference type="PROSITE" id="PS51257">
    <property type="entry name" value="PROKAR_LIPOPROTEIN"/>
    <property type="match status" value="1"/>
</dbReference>
<dbReference type="EMBL" id="BJYG01000001">
    <property type="protein sequence ID" value="GEN61968.1"/>
    <property type="molecule type" value="Genomic_DNA"/>
</dbReference>
<evidence type="ECO:0000313" key="3">
    <source>
        <dbReference type="Proteomes" id="UP000321746"/>
    </source>
</evidence>
<protein>
    <submittedName>
        <fullName evidence="2">Uncharacterized protein</fullName>
    </submittedName>
</protein>
<sequence>MHRPLAALTAFLIVLACTLTPALLHLPEAASVAAGVVGAALVAVITATTSPAQTDPSRRTDTGSPIADPEVEISSKLRHDLRGIISPAVLCADHLSTHQDETVRIRAEQILAALDRTTDRLKSAKS</sequence>
<accession>A0A511XGB0</accession>
<proteinExistence type="predicted"/>
<evidence type="ECO:0000313" key="2">
    <source>
        <dbReference type="EMBL" id="GEN61968.1"/>
    </source>
</evidence>
<name>A0A511XGB0_9PROT</name>
<dbReference type="AlphaFoldDB" id="A0A511XGB0"/>
<dbReference type="RefSeq" id="WP_146885016.1">
    <property type="nucleotide sequence ID" value="NZ_BJYG01000001.1"/>
</dbReference>
<organism evidence="2 3">
    <name type="scientific">Acetobacter oeni</name>
    <dbReference type="NCBI Taxonomy" id="304077"/>
    <lineage>
        <taxon>Bacteria</taxon>
        <taxon>Pseudomonadati</taxon>
        <taxon>Pseudomonadota</taxon>
        <taxon>Alphaproteobacteria</taxon>
        <taxon>Acetobacterales</taxon>
        <taxon>Acetobacteraceae</taxon>
        <taxon>Acetobacter</taxon>
    </lineage>
</organism>
<comment type="caution">
    <text evidence="2">The sequence shown here is derived from an EMBL/GenBank/DDBJ whole genome shotgun (WGS) entry which is preliminary data.</text>
</comment>
<gene>
    <name evidence="2" type="ORF">AOE01nite_01920</name>
</gene>
<dbReference type="Proteomes" id="UP000321746">
    <property type="component" value="Unassembled WGS sequence"/>
</dbReference>